<reference evidence="1" key="1">
    <citation type="journal article" date="2014" name="Front. Microbiol.">
        <title>High frequency of phylogenetically diverse reductive dehalogenase-homologous genes in deep subseafloor sedimentary metagenomes.</title>
        <authorList>
            <person name="Kawai M."/>
            <person name="Futagami T."/>
            <person name="Toyoda A."/>
            <person name="Takaki Y."/>
            <person name="Nishi S."/>
            <person name="Hori S."/>
            <person name="Arai W."/>
            <person name="Tsubouchi T."/>
            <person name="Morono Y."/>
            <person name="Uchiyama I."/>
            <person name="Ito T."/>
            <person name="Fujiyama A."/>
            <person name="Inagaki F."/>
            <person name="Takami H."/>
        </authorList>
    </citation>
    <scope>NUCLEOTIDE SEQUENCE</scope>
    <source>
        <strain evidence="1">Expedition CK06-06</strain>
    </source>
</reference>
<sequence length="110" mass="11695">MGVLFIGAVVLYANPTSIEDSLVAFYTFNDDTNSTVVIDTQGYSNGTFTDATGDPNTDAHATTGKINGALDFDGTDDYVDTGNTFESTFQDSFSISLWIKPDDGWASGSP</sequence>
<proteinExistence type="predicted"/>
<dbReference type="SUPFAM" id="SSF49899">
    <property type="entry name" value="Concanavalin A-like lectins/glucanases"/>
    <property type="match status" value="1"/>
</dbReference>
<organism evidence="1">
    <name type="scientific">marine sediment metagenome</name>
    <dbReference type="NCBI Taxonomy" id="412755"/>
    <lineage>
        <taxon>unclassified sequences</taxon>
        <taxon>metagenomes</taxon>
        <taxon>ecological metagenomes</taxon>
    </lineage>
</organism>
<name>X1KZL0_9ZZZZ</name>
<dbReference type="Gene3D" id="2.60.120.200">
    <property type="match status" value="1"/>
</dbReference>
<dbReference type="InterPro" id="IPR013320">
    <property type="entry name" value="ConA-like_dom_sf"/>
</dbReference>
<evidence type="ECO:0000313" key="1">
    <source>
        <dbReference type="EMBL" id="GAI12163.1"/>
    </source>
</evidence>
<protein>
    <submittedName>
        <fullName evidence="1">Uncharacterized protein</fullName>
    </submittedName>
</protein>
<dbReference type="AlphaFoldDB" id="X1KZL0"/>
<feature type="non-terminal residue" evidence="1">
    <location>
        <position position="110"/>
    </location>
</feature>
<gene>
    <name evidence="1" type="ORF">S06H3_15718</name>
</gene>
<accession>X1KZL0</accession>
<dbReference type="EMBL" id="BARV01007746">
    <property type="protein sequence ID" value="GAI12163.1"/>
    <property type="molecule type" value="Genomic_DNA"/>
</dbReference>
<comment type="caution">
    <text evidence="1">The sequence shown here is derived from an EMBL/GenBank/DDBJ whole genome shotgun (WGS) entry which is preliminary data.</text>
</comment>